<accession>A0ABY9EDE3</accession>
<dbReference type="PANTHER" id="PTHR43777">
    <property type="entry name" value="MOLYBDENUM COFACTOR CYTIDYLYLTRANSFERASE"/>
    <property type="match status" value="1"/>
</dbReference>
<proteinExistence type="predicted"/>
<protein>
    <submittedName>
        <fullName evidence="3">Nucleotidyltransferase family protein</fullName>
    </submittedName>
</protein>
<dbReference type="RefSeq" id="WP_301416023.1">
    <property type="nucleotide sequence ID" value="NZ_CP098023.1"/>
</dbReference>
<dbReference type="InterPro" id="IPR029044">
    <property type="entry name" value="Nucleotide-diphossugar_trans"/>
</dbReference>
<dbReference type="Pfam" id="PF12804">
    <property type="entry name" value="NTP_transf_3"/>
    <property type="match status" value="1"/>
</dbReference>
<feature type="domain" description="MobA-like NTP transferase" evidence="2">
    <location>
        <begin position="19"/>
        <end position="192"/>
    </location>
</feature>
<evidence type="ECO:0000256" key="1">
    <source>
        <dbReference type="ARBA" id="ARBA00022842"/>
    </source>
</evidence>
<dbReference type="SUPFAM" id="SSF53448">
    <property type="entry name" value="Nucleotide-diphospho-sugar transferases"/>
    <property type="match status" value="1"/>
</dbReference>
<keyword evidence="4" id="KW-1185">Reference proteome</keyword>
<dbReference type="PANTHER" id="PTHR43777:SF1">
    <property type="entry name" value="MOLYBDENUM COFACTOR CYTIDYLYLTRANSFERASE"/>
    <property type="match status" value="1"/>
</dbReference>
<sequence>MKKFSLERTKQPAKRLLIALLAAGASRRFDGIKLQAAIGVINRNGLVKSQPLLLQTLDKLDQLTTKQSTGSTIELVVILGEHREVLAKLLPPDVNQRMNPYWKSGIASSIKTAVVEAEVIQADGLLIALADHIGVTVGDYQQLIAAWQSSGQTCCAQYQNSFGTPAIFNASDFGYLARLDGDIGAKSLLKKRSAHNALTVINIEGITMDIDSKADLEKWQQLIAENLA</sequence>
<gene>
    <name evidence="3" type="ORF">M8T91_01195</name>
</gene>
<reference evidence="3 4" key="1">
    <citation type="submission" date="2022-05" db="EMBL/GenBank/DDBJ databases">
        <title>Microbulbifer sp. nov., isolated from sponge.</title>
        <authorList>
            <person name="Gao L."/>
        </authorList>
    </citation>
    <scope>NUCLEOTIDE SEQUENCE [LARGE SCALE GENOMIC DNA]</scope>
    <source>
        <strain evidence="3 4">MI-G</strain>
    </source>
</reference>
<evidence type="ECO:0000259" key="2">
    <source>
        <dbReference type="Pfam" id="PF12804"/>
    </source>
</evidence>
<dbReference type="CDD" id="cd04182">
    <property type="entry name" value="GT_2_like_f"/>
    <property type="match status" value="1"/>
</dbReference>
<evidence type="ECO:0000313" key="3">
    <source>
        <dbReference type="EMBL" id="WKD50073.1"/>
    </source>
</evidence>
<dbReference type="EMBL" id="CP098023">
    <property type="protein sequence ID" value="WKD50073.1"/>
    <property type="molecule type" value="Genomic_DNA"/>
</dbReference>
<dbReference type="Gene3D" id="3.90.550.10">
    <property type="entry name" value="Spore Coat Polysaccharide Biosynthesis Protein SpsA, Chain A"/>
    <property type="match status" value="1"/>
</dbReference>
<keyword evidence="1" id="KW-0460">Magnesium</keyword>
<organism evidence="3 4">
    <name type="scientific">Microbulbifer spongiae</name>
    <dbReference type="NCBI Taxonomy" id="2944933"/>
    <lineage>
        <taxon>Bacteria</taxon>
        <taxon>Pseudomonadati</taxon>
        <taxon>Pseudomonadota</taxon>
        <taxon>Gammaproteobacteria</taxon>
        <taxon>Cellvibrionales</taxon>
        <taxon>Microbulbiferaceae</taxon>
        <taxon>Microbulbifer</taxon>
    </lineage>
</organism>
<name>A0ABY9EDE3_9GAMM</name>
<evidence type="ECO:0000313" key="4">
    <source>
        <dbReference type="Proteomes" id="UP001321520"/>
    </source>
</evidence>
<dbReference type="InterPro" id="IPR025877">
    <property type="entry name" value="MobA-like_NTP_Trfase"/>
</dbReference>
<dbReference type="Proteomes" id="UP001321520">
    <property type="component" value="Chromosome"/>
</dbReference>